<name>A0ABQ3KCH8_9DEIO</name>
<dbReference type="Pfam" id="PF13470">
    <property type="entry name" value="PIN_3"/>
    <property type="match status" value="1"/>
</dbReference>
<dbReference type="Proteomes" id="UP000632154">
    <property type="component" value="Unassembled WGS sequence"/>
</dbReference>
<accession>A0ABQ3KCH8</accession>
<sequence>MGSVSLLDANVLYPSLIRNLLMHCATSGLIAARWTNTIHEEWIRNLLTDRPDLSLERLQRTRQFMEKAVPDAEVTGYEPLVTTLGLPDPDDAHVLAAAIKAEAEFLVTFNLRDFPRELLAPHGVEALTLDDLMCRLYQAKPEATLEVLEELRRSLHNPPYTRPDFYRRLGTVGLVQFAALLTSEPTG</sequence>
<comment type="caution">
    <text evidence="3">The sequence shown here is derived from an EMBL/GenBank/DDBJ whole genome shotgun (WGS) entry which is preliminary data.</text>
</comment>
<evidence type="ECO:0000313" key="3">
    <source>
        <dbReference type="EMBL" id="GHG09416.1"/>
    </source>
</evidence>
<dbReference type="InterPro" id="IPR058652">
    <property type="entry name" value="VapC50_C"/>
</dbReference>
<dbReference type="Pfam" id="PF26343">
    <property type="entry name" value="VapC50_C"/>
    <property type="match status" value="1"/>
</dbReference>
<feature type="domain" description="VapC50 C-terminal" evidence="2">
    <location>
        <begin position="130"/>
        <end position="182"/>
    </location>
</feature>
<protein>
    <recommendedName>
        <fullName evidence="5">PIN domain-containing protein</fullName>
    </recommendedName>
</protein>
<proteinExistence type="predicted"/>
<organism evidence="3 4">
    <name type="scientific">Deinococcus piscis</name>
    <dbReference type="NCBI Taxonomy" id="394230"/>
    <lineage>
        <taxon>Bacteria</taxon>
        <taxon>Thermotogati</taxon>
        <taxon>Deinococcota</taxon>
        <taxon>Deinococci</taxon>
        <taxon>Deinococcales</taxon>
        <taxon>Deinococcaceae</taxon>
        <taxon>Deinococcus</taxon>
    </lineage>
</organism>
<evidence type="ECO:0000313" key="4">
    <source>
        <dbReference type="Proteomes" id="UP000632154"/>
    </source>
</evidence>
<dbReference type="InterPro" id="IPR002716">
    <property type="entry name" value="PIN_dom"/>
</dbReference>
<keyword evidence="4" id="KW-1185">Reference proteome</keyword>
<gene>
    <name evidence="3" type="ORF">GCM10017783_22460</name>
</gene>
<evidence type="ECO:0000259" key="2">
    <source>
        <dbReference type="Pfam" id="PF26343"/>
    </source>
</evidence>
<dbReference type="RefSeq" id="WP_189643840.1">
    <property type="nucleotide sequence ID" value="NZ_BNAL01000035.1"/>
</dbReference>
<reference evidence="4" key="1">
    <citation type="journal article" date="2019" name="Int. J. Syst. Evol. Microbiol.">
        <title>The Global Catalogue of Microorganisms (GCM) 10K type strain sequencing project: providing services to taxonomists for standard genome sequencing and annotation.</title>
        <authorList>
            <consortium name="The Broad Institute Genomics Platform"/>
            <consortium name="The Broad Institute Genome Sequencing Center for Infectious Disease"/>
            <person name="Wu L."/>
            <person name="Ma J."/>
        </authorList>
    </citation>
    <scope>NUCLEOTIDE SEQUENCE [LARGE SCALE GENOMIC DNA]</scope>
    <source>
        <strain evidence="4">CGMCC 1.18439</strain>
    </source>
</reference>
<feature type="domain" description="PIN" evidence="1">
    <location>
        <begin position="6"/>
        <end position="111"/>
    </location>
</feature>
<evidence type="ECO:0000259" key="1">
    <source>
        <dbReference type="Pfam" id="PF13470"/>
    </source>
</evidence>
<dbReference type="EMBL" id="BNAL01000035">
    <property type="protein sequence ID" value="GHG09416.1"/>
    <property type="molecule type" value="Genomic_DNA"/>
</dbReference>
<evidence type="ECO:0008006" key="5">
    <source>
        <dbReference type="Google" id="ProtNLM"/>
    </source>
</evidence>